<comment type="function">
    <text evidence="1 7">Peptide chain release factor 1 directs the termination of translation in response to the peptide chain termination codons UAG and UAA.</text>
</comment>
<dbReference type="AlphaFoldDB" id="A0A8J3JFM6"/>
<reference evidence="9 10" key="1">
    <citation type="submission" date="2021-01" db="EMBL/GenBank/DDBJ databases">
        <title>Whole genome shotgun sequence of Catellatospora bangladeshensis NBRC 107357.</title>
        <authorList>
            <person name="Komaki H."/>
            <person name="Tamura T."/>
        </authorList>
    </citation>
    <scope>NUCLEOTIDE SEQUENCE [LARGE SCALE GENOMIC DNA]</scope>
    <source>
        <strain evidence="9 10">NBRC 107357</strain>
    </source>
</reference>
<feature type="modified residue" description="N5-methylglutamine" evidence="7">
    <location>
        <position position="235"/>
    </location>
</feature>
<evidence type="ECO:0000256" key="5">
    <source>
        <dbReference type="ARBA" id="ARBA00022917"/>
    </source>
</evidence>
<dbReference type="InterPro" id="IPR005139">
    <property type="entry name" value="PCRF"/>
</dbReference>
<dbReference type="Gene3D" id="3.30.160.20">
    <property type="match status" value="1"/>
</dbReference>
<dbReference type="GO" id="GO:0005737">
    <property type="term" value="C:cytoplasm"/>
    <property type="evidence" value="ECO:0007669"/>
    <property type="project" value="UniProtKB-SubCell"/>
</dbReference>
<evidence type="ECO:0000313" key="10">
    <source>
        <dbReference type="Proteomes" id="UP000601223"/>
    </source>
</evidence>
<dbReference type="PANTHER" id="PTHR43804">
    <property type="entry name" value="LD18447P"/>
    <property type="match status" value="1"/>
</dbReference>
<evidence type="ECO:0000313" key="9">
    <source>
        <dbReference type="EMBL" id="GIF79756.1"/>
    </source>
</evidence>
<dbReference type="SMART" id="SM00937">
    <property type="entry name" value="PCRF"/>
    <property type="match status" value="1"/>
</dbReference>
<evidence type="ECO:0000256" key="2">
    <source>
        <dbReference type="ARBA" id="ARBA00010835"/>
    </source>
</evidence>
<sequence length="362" mass="39707">MSNERLTALLAEYAELEARLADPAIHADQAEARRVGRRFAELTPIHKTAAELESARADLEAARELAAIDPDFATEAVSLEQRLPDLEEKLAELLAPRDPNDAKDVILEIKSGEGGEESALFAGDLLRMYLRYAERRGWLTEVLDSQESDLGGVKDVSVAIKTRGLPDGGNGVWSRLKWEGGVHRVQRVPATESQGRIHTSAAGVLVMPEAEETEIDIDTNDLRIDVYRSQGAGGQSVNTTDSAVRITHIPTGTVVTCQNERSQLQNKDKAMRMLRAKLAQLAEEQALAAAADARKAQIRTVDRSERIRTYNYPQNRLTDHRIGYTAYNLDLAIAGDMDGVLEALTTADRAARLAGETELSRS</sequence>
<evidence type="ECO:0000256" key="4">
    <source>
        <dbReference type="ARBA" id="ARBA00022490"/>
    </source>
</evidence>
<keyword evidence="4 7" id="KW-0963">Cytoplasm</keyword>
<evidence type="ECO:0000259" key="8">
    <source>
        <dbReference type="PROSITE" id="PS00745"/>
    </source>
</evidence>
<dbReference type="Proteomes" id="UP000601223">
    <property type="component" value="Unassembled WGS sequence"/>
</dbReference>
<evidence type="ECO:0000256" key="7">
    <source>
        <dbReference type="HAMAP-Rule" id="MF_00093"/>
    </source>
</evidence>
<dbReference type="Gene3D" id="6.10.140.1950">
    <property type="match status" value="1"/>
</dbReference>
<organism evidence="9 10">
    <name type="scientific">Catellatospora bangladeshensis</name>
    <dbReference type="NCBI Taxonomy" id="310355"/>
    <lineage>
        <taxon>Bacteria</taxon>
        <taxon>Bacillati</taxon>
        <taxon>Actinomycetota</taxon>
        <taxon>Actinomycetes</taxon>
        <taxon>Micromonosporales</taxon>
        <taxon>Micromonosporaceae</taxon>
        <taxon>Catellatospora</taxon>
    </lineage>
</organism>
<name>A0A8J3JFM6_9ACTN</name>
<keyword evidence="5 7" id="KW-0648">Protein biosynthesis</keyword>
<comment type="similarity">
    <text evidence="2 7">Belongs to the prokaryotic/mitochondrial release factor family.</text>
</comment>
<dbReference type="FunFam" id="3.30.70.1660:FF:000002">
    <property type="entry name" value="Peptide chain release factor 1"/>
    <property type="match status" value="1"/>
</dbReference>
<proteinExistence type="inferred from homology"/>
<dbReference type="Gene3D" id="3.30.70.1660">
    <property type="match status" value="1"/>
</dbReference>
<dbReference type="NCBIfam" id="NF001859">
    <property type="entry name" value="PRK00591.1"/>
    <property type="match status" value="1"/>
</dbReference>
<accession>A0A8J3JFM6</accession>
<comment type="PTM">
    <text evidence="7">Methylated by PrmC. Methylation increases the termination efficiency of RF1.</text>
</comment>
<dbReference type="Pfam" id="PF00472">
    <property type="entry name" value="RF-1"/>
    <property type="match status" value="1"/>
</dbReference>
<dbReference type="InterPro" id="IPR000352">
    <property type="entry name" value="Pep_chain_release_fac_I"/>
</dbReference>
<dbReference type="PROSITE" id="PS00745">
    <property type="entry name" value="RF_PROK_I"/>
    <property type="match status" value="1"/>
</dbReference>
<feature type="domain" description="Prokaryotic-type class I peptide chain release factors" evidence="8">
    <location>
        <begin position="228"/>
        <end position="244"/>
    </location>
</feature>
<dbReference type="InterPro" id="IPR045853">
    <property type="entry name" value="Pep_chain_release_fac_I_sf"/>
</dbReference>
<dbReference type="HAMAP" id="MF_00093">
    <property type="entry name" value="Rel_fac_1"/>
    <property type="match status" value="1"/>
</dbReference>
<gene>
    <name evidence="7 9" type="primary">prfA</name>
    <name evidence="9" type="ORF">Cba03nite_11050</name>
</gene>
<keyword evidence="10" id="KW-1185">Reference proteome</keyword>
<protein>
    <recommendedName>
        <fullName evidence="6 7">Peptide chain release factor 1</fullName>
        <shortName evidence="7">RF-1</shortName>
    </recommendedName>
</protein>
<dbReference type="InterPro" id="IPR004373">
    <property type="entry name" value="RF-1"/>
</dbReference>
<evidence type="ECO:0000256" key="6">
    <source>
        <dbReference type="ARBA" id="ARBA00050039"/>
    </source>
</evidence>
<dbReference type="FunFam" id="3.30.160.20:FF:000004">
    <property type="entry name" value="Peptide chain release factor 1"/>
    <property type="match status" value="1"/>
</dbReference>
<dbReference type="PANTHER" id="PTHR43804:SF7">
    <property type="entry name" value="LD18447P"/>
    <property type="match status" value="1"/>
</dbReference>
<dbReference type="SUPFAM" id="SSF75620">
    <property type="entry name" value="Release factor"/>
    <property type="match status" value="1"/>
</dbReference>
<comment type="subcellular location">
    <subcellularLocation>
        <location evidence="7">Cytoplasm</location>
    </subcellularLocation>
</comment>
<evidence type="ECO:0000256" key="3">
    <source>
        <dbReference type="ARBA" id="ARBA00022481"/>
    </source>
</evidence>
<dbReference type="GO" id="GO:0016149">
    <property type="term" value="F:translation release factor activity, codon specific"/>
    <property type="evidence" value="ECO:0007669"/>
    <property type="project" value="UniProtKB-UniRule"/>
</dbReference>
<evidence type="ECO:0000256" key="1">
    <source>
        <dbReference type="ARBA" id="ARBA00002986"/>
    </source>
</evidence>
<dbReference type="EMBL" id="BONF01000008">
    <property type="protein sequence ID" value="GIF79756.1"/>
    <property type="molecule type" value="Genomic_DNA"/>
</dbReference>
<dbReference type="Pfam" id="PF03462">
    <property type="entry name" value="PCRF"/>
    <property type="match status" value="1"/>
</dbReference>
<dbReference type="RefSeq" id="WP_203742692.1">
    <property type="nucleotide sequence ID" value="NZ_BONF01000008.1"/>
</dbReference>
<comment type="caution">
    <text evidence="9">The sequence shown here is derived from an EMBL/GenBank/DDBJ whole genome shotgun (WGS) entry which is preliminary data.</text>
</comment>
<dbReference type="InterPro" id="IPR050057">
    <property type="entry name" value="Prokaryotic/Mito_RF"/>
</dbReference>
<keyword evidence="3 7" id="KW-0488">Methylation</keyword>
<dbReference type="NCBIfam" id="TIGR00019">
    <property type="entry name" value="prfA"/>
    <property type="match status" value="1"/>
</dbReference>